<evidence type="ECO:0000256" key="7">
    <source>
        <dbReference type="ARBA" id="ARBA00023002"/>
    </source>
</evidence>
<dbReference type="InterPro" id="IPR016164">
    <property type="entry name" value="FAD-linked_Oxase-like_C"/>
</dbReference>
<keyword evidence="7" id="KW-0560">Oxidoreductase</keyword>
<keyword evidence="5" id="KW-0274">FAD</keyword>
<evidence type="ECO:0000256" key="1">
    <source>
        <dbReference type="ARBA" id="ARBA00004167"/>
    </source>
</evidence>
<keyword evidence="8" id="KW-0472">Membrane</keyword>
<dbReference type="InterPro" id="IPR036318">
    <property type="entry name" value="FAD-bd_PCMH-like_sf"/>
</dbReference>
<dbReference type="STRING" id="5454.A0A163DM15"/>
<comment type="caution">
    <text evidence="10">The sequence shown here is derived from an EMBL/GenBank/DDBJ whole genome shotgun (WGS) entry which is preliminary data.</text>
</comment>
<dbReference type="SUPFAM" id="SSF55103">
    <property type="entry name" value="FAD-linked oxidases, C-terminal domain"/>
    <property type="match status" value="1"/>
</dbReference>
<protein>
    <recommendedName>
        <fullName evidence="2">Delta(24)-sterol reductase</fullName>
        <ecNumber evidence="2">1.3.1.72</ecNumber>
    </recommendedName>
</protein>
<dbReference type="InterPro" id="IPR016166">
    <property type="entry name" value="FAD-bd_PCMH"/>
</dbReference>
<dbReference type="PANTHER" id="PTHR10801:SF0">
    <property type="entry name" value="DELTA(24)-STEROL REDUCTASE"/>
    <property type="match status" value="1"/>
</dbReference>
<evidence type="ECO:0000256" key="3">
    <source>
        <dbReference type="ARBA" id="ARBA00022630"/>
    </source>
</evidence>
<evidence type="ECO:0000313" key="11">
    <source>
        <dbReference type="Proteomes" id="UP000076837"/>
    </source>
</evidence>
<dbReference type="GO" id="GO:0000246">
    <property type="term" value="F:Delta24(24-1) sterol reductase activity"/>
    <property type="evidence" value="ECO:0007669"/>
    <property type="project" value="TreeGrafter"/>
</dbReference>
<dbReference type="InterPro" id="IPR040165">
    <property type="entry name" value="Diminuto-like"/>
</dbReference>
<sequence length="510" mass="58134">MSQDPQTAKAHADRVKAVSQTVRQYYEQSVPFRIFHGSSNSTRAAAREHVVDISALDHVLLVDRECMTALVEPGVAMDRLLGTLLPLGVMPAVVPEFPGITAGGAFAGTAAESSSSRHGYFDKTVNEIEIVLGNGDVVLASPKHNADLFHCSAGAMGTLGVTTQLEIQLISCKPYLEVTYHPVTSQDAALEHFKNVPQDVGFTDGIMFSSSHGVIVEAKFTEREESAAPLTRFTRAHDPWFFTHVHRKLRCSLQLDEGDSDFFCLTCHWTQNSYAYRQNNHDRVELVPIEDYLFRYERGVFWMACYGWAPTLWNRFTRYFFDAVWHTRFQYRVLHLTGGAPHIIQDVAIPEDKAGNFLEFMKEKMKLYPLWLCPIKHDPKSLMHTATTDTGPTDYLVNVGIWGSPNYGLDYLTAETFDRFVAYNRALEHKVTEVGGLKWLYATNYYREEEFWYMYDKESYDELRIKWKADRLPSLWKKVQRSQQDVKEVPLSKVLLAIVYAALGIDRLIT</sequence>
<dbReference type="GO" id="GO:0071949">
    <property type="term" value="F:FAD binding"/>
    <property type="evidence" value="ECO:0007669"/>
    <property type="project" value="InterPro"/>
</dbReference>
<dbReference type="EC" id="1.3.1.72" evidence="2"/>
<dbReference type="PANTHER" id="PTHR10801">
    <property type="entry name" value="24-DEHYDROCHOLESTEROL REDUCTASE"/>
    <property type="match status" value="1"/>
</dbReference>
<evidence type="ECO:0000256" key="6">
    <source>
        <dbReference type="ARBA" id="ARBA00022989"/>
    </source>
</evidence>
<dbReference type="GO" id="GO:0005737">
    <property type="term" value="C:cytoplasm"/>
    <property type="evidence" value="ECO:0007669"/>
    <property type="project" value="TreeGrafter"/>
</dbReference>
<dbReference type="AlphaFoldDB" id="A0A163DM15"/>
<dbReference type="OrthoDB" id="415825at2759"/>
<keyword evidence="6" id="KW-1133">Transmembrane helix</keyword>
<evidence type="ECO:0000259" key="9">
    <source>
        <dbReference type="PROSITE" id="PS51387"/>
    </source>
</evidence>
<evidence type="ECO:0000256" key="2">
    <source>
        <dbReference type="ARBA" id="ARBA00012405"/>
    </source>
</evidence>
<evidence type="ECO:0000256" key="4">
    <source>
        <dbReference type="ARBA" id="ARBA00022692"/>
    </source>
</evidence>
<dbReference type="GO" id="GO:0008202">
    <property type="term" value="P:steroid metabolic process"/>
    <property type="evidence" value="ECO:0007669"/>
    <property type="project" value="TreeGrafter"/>
</dbReference>
<organism evidence="10 11">
    <name type="scientific">Didymella rabiei</name>
    <name type="common">Chickpea ascochyta blight fungus</name>
    <name type="synonym">Mycosphaerella rabiei</name>
    <dbReference type="NCBI Taxonomy" id="5454"/>
    <lineage>
        <taxon>Eukaryota</taxon>
        <taxon>Fungi</taxon>
        <taxon>Dikarya</taxon>
        <taxon>Ascomycota</taxon>
        <taxon>Pezizomycotina</taxon>
        <taxon>Dothideomycetes</taxon>
        <taxon>Pleosporomycetidae</taxon>
        <taxon>Pleosporales</taxon>
        <taxon>Pleosporineae</taxon>
        <taxon>Didymellaceae</taxon>
        <taxon>Ascochyta</taxon>
    </lineage>
</organism>
<dbReference type="GO" id="GO:0050614">
    <property type="term" value="F:Delta24-sterol reductase activity"/>
    <property type="evidence" value="ECO:0007669"/>
    <property type="project" value="UniProtKB-EC"/>
</dbReference>
<dbReference type="InterPro" id="IPR016169">
    <property type="entry name" value="FAD-bd_PCMH_sub2"/>
</dbReference>
<dbReference type="Pfam" id="PF01565">
    <property type="entry name" value="FAD_binding_4"/>
    <property type="match status" value="1"/>
</dbReference>
<keyword evidence="11" id="KW-1185">Reference proteome</keyword>
<evidence type="ECO:0000256" key="8">
    <source>
        <dbReference type="ARBA" id="ARBA00023136"/>
    </source>
</evidence>
<comment type="subcellular location">
    <subcellularLocation>
        <location evidence="1">Membrane</location>
        <topology evidence="1">Single-pass membrane protein</topology>
    </subcellularLocation>
</comment>
<name>A0A163DM15_DIDRA</name>
<keyword evidence="4" id="KW-0812">Transmembrane</keyword>
<dbReference type="Gene3D" id="3.30.465.10">
    <property type="match status" value="1"/>
</dbReference>
<dbReference type="PROSITE" id="PS51387">
    <property type="entry name" value="FAD_PCMH"/>
    <property type="match status" value="1"/>
</dbReference>
<proteinExistence type="predicted"/>
<gene>
    <name evidence="10" type="ORF">ST47_g5579</name>
</gene>
<dbReference type="GO" id="GO:0016020">
    <property type="term" value="C:membrane"/>
    <property type="evidence" value="ECO:0007669"/>
    <property type="project" value="UniProtKB-SubCell"/>
</dbReference>
<feature type="domain" description="FAD-binding PCMH-type" evidence="9">
    <location>
        <begin position="1"/>
        <end position="172"/>
    </location>
</feature>
<evidence type="ECO:0000256" key="5">
    <source>
        <dbReference type="ARBA" id="ARBA00022827"/>
    </source>
</evidence>
<accession>A0A163DM15</accession>
<dbReference type="InterPro" id="IPR006094">
    <property type="entry name" value="Oxid_FAD_bind_N"/>
</dbReference>
<dbReference type="SUPFAM" id="SSF56176">
    <property type="entry name" value="FAD-binding/transporter-associated domain-like"/>
    <property type="match status" value="1"/>
</dbReference>
<dbReference type="Proteomes" id="UP000076837">
    <property type="component" value="Unassembled WGS sequence"/>
</dbReference>
<reference evidence="10 11" key="1">
    <citation type="journal article" date="2016" name="Sci. Rep.">
        <title>Draft genome sequencing and secretome analysis of fungal phytopathogen Ascochyta rabiei provides insight into the necrotrophic effector repertoire.</title>
        <authorList>
            <person name="Verma S."/>
            <person name="Gazara R.K."/>
            <person name="Nizam S."/>
            <person name="Parween S."/>
            <person name="Chattopadhyay D."/>
            <person name="Verma P.K."/>
        </authorList>
    </citation>
    <scope>NUCLEOTIDE SEQUENCE [LARGE SCALE GENOMIC DNA]</scope>
    <source>
        <strain evidence="10 11">ArDII</strain>
    </source>
</reference>
<keyword evidence="3" id="KW-0285">Flavoprotein</keyword>
<dbReference type="EMBL" id="JYNV01000199">
    <property type="protein sequence ID" value="KZM23247.1"/>
    <property type="molecule type" value="Genomic_DNA"/>
</dbReference>
<evidence type="ECO:0000313" key="10">
    <source>
        <dbReference type="EMBL" id="KZM23247.1"/>
    </source>
</evidence>